<dbReference type="SUPFAM" id="SSF46785">
    <property type="entry name" value="Winged helix' DNA-binding domain"/>
    <property type="match status" value="1"/>
</dbReference>
<dbReference type="Proteomes" id="UP000766698">
    <property type="component" value="Unassembled WGS sequence"/>
</dbReference>
<evidence type="ECO:0000256" key="1">
    <source>
        <dbReference type="ARBA" id="ARBA00009437"/>
    </source>
</evidence>
<proteinExistence type="inferred from homology"/>
<dbReference type="EMBL" id="WMLF01000087">
    <property type="protein sequence ID" value="MBB1243625.1"/>
    <property type="molecule type" value="Genomic_DNA"/>
</dbReference>
<keyword evidence="4" id="KW-0804">Transcription</keyword>
<dbReference type="Gene3D" id="3.40.190.10">
    <property type="entry name" value="Periplasmic binding protein-like II"/>
    <property type="match status" value="2"/>
</dbReference>
<dbReference type="Gene3D" id="1.10.10.10">
    <property type="entry name" value="Winged helix-like DNA-binding domain superfamily/Winged helix DNA-binding domain"/>
    <property type="match status" value="1"/>
</dbReference>
<dbReference type="PANTHER" id="PTHR30346">
    <property type="entry name" value="TRANSCRIPTIONAL DUAL REGULATOR HCAR-RELATED"/>
    <property type="match status" value="1"/>
</dbReference>
<dbReference type="InterPro" id="IPR036388">
    <property type="entry name" value="WH-like_DNA-bd_sf"/>
</dbReference>
<name>A0ABR6EE79_9ACTN</name>
<comment type="similarity">
    <text evidence="1">Belongs to the LysR transcriptional regulatory family.</text>
</comment>
<organism evidence="6 7">
    <name type="scientific">Streptomyces durbertensis</name>
    <dbReference type="NCBI Taxonomy" id="2448886"/>
    <lineage>
        <taxon>Bacteria</taxon>
        <taxon>Bacillati</taxon>
        <taxon>Actinomycetota</taxon>
        <taxon>Actinomycetes</taxon>
        <taxon>Kitasatosporales</taxon>
        <taxon>Streptomycetaceae</taxon>
        <taxon>Streptomyces</taxon>
    </lineage>
</organism>
<evidence type="ECO:0000256" key="3">
    <source>
        <dbReference type="ARBA" id="ARBA00023125"/>
    </source>
</evidence>
<reference evidence="7" key="1">
    <citation type="journal article" date="2020" name="Syst. Appl. Microbiol.">
        <title>Streptomyces alkaliterrae sp. nov., isolated from an alkaline soil, and emended descriptions of Streptomyces alkaliphilus, Streptomyces calidiresistens and Streptomyces durbertensis.</title>
        <authorList>
            <person name="Swiecimska M."/>
            <person name="Golinska P."/>
            <person name="Nouioui I."/>
            <person name="Wypij M."/>
            <person name="Rai M."/>
            <person name="Sangal V."/>
            <person name="Goodfellow M."/>
        </authorList>
    </citation>
    <scope>NUCLEOTIDE SEQUENCE [LARGE SCALE GENOMIC DNA]</scope>
    <source>
        <strain evidence="7">DSM 104538</strain>
    </source>
</reference>
<evidence type="ECO:0000313" key="6">
    <source>
        <dbReference type="EMBL" id="MBB1243625.1"/>
    </source>
</evidence>
<dbReference type="PRINTS" id="PR00039">
    <property type="entry name" value="HTHLYSR"/>
</dbReference>
<comment type="caution">
    <text evidence="6">The sequence shown here is derived from an EMBL/GenBank/DDBJ whole genome shotgun (WGS) entry which is preliminary data.</text>
</comment>
<dbReference type="InterPro" id="IPR036390">
    <property type="entry name" value="WH_DNA-bd_sf"/>
</dbReference>
<keyword evidence="2" id="KW-0805">Transcription regulation</keyword>
<keyword evidence="7" id="KW-1185">Reference proteome</keyword>
<dbReference type="CDD" id="cd08414">
    <property type="entry name" value="PBP2_LTTR_aromatics_like"/>
    <property type="match status" value="1"/>
</dbReference>
<protein>
    <submittedName>
        <fullName evidence="6">LysR family transcriptional regulator</fullName>
    </submittedName>
</protein>
<sequence>MPVPLRLCLPGMTVELRHLRCFLAIAEEGGVTRAARRLHVGQPALSRTLRQLEAHLGVLLVDRSTHHLELTPAGQALLPRARAAVAAVEAALDPATLGDWPLRLGHAWSALGDHTTPLLRAWQRDHPDIPLELRRIEERTAGLAQGRVDAALLRGGTGSGMQGDAPVPGKGFHVELLRTEPRTAAVPADSPLAARESVTLADLATHPVAVNTGSGSTRPELWPPHARPVATLSVANTDDWLAAIAAGRAVGVSVESTARMHPYPGVVYRPLADAPGLPLLLVWPDPPTHPAVTALAALIRDVINSSADQGS</sequence>
<evidence type="ECO:0000256" key="2">
    <source>
        <dbReference type="ARBA" id="ARBA00023015"/>
    </source>
</evidence>
<dbReference type="PROSITE" id="PS50931">
    <property type="entry name" value="HTH_LYSR"/>
    <property type="match status" value="1"/>
</dbReference>
<dbReference type="InterPro" id="IPR005119">
    <property type="entry name" value="LysR_subst-bd"/>
</dbReference>
<evidence type="ECO:0000259" key="5">
    <source>
        <dbReference type="PROSITE" id="PS50931"/>
    </source>
</evidence>
<dbReference type="PANTHER" id="PTHR30346:SF0">
    <property type="entry name" value="HCA OPERON TRANSCRIPTIONAL ACTIVATOR HCAR"/>
    <property type="match status" value="1"/>
</dbReference>
<evidence type="ECO:0000256" key="4">
    <source>
        <dbReference type="ARBA" id="ARBA00023163"/>
    </source>
</evidence>
<gene>
    <name evidence="6" type="ORF">GL263_08635</name>
</gene>
<feature type="domain" description="HTH lysR-type" evidence="5">
    <location>
        <begin position="14"/>
        <end position="71"/>
    </location>
</feature>
<keyword evidence="3" id="KW-0238">DNA-binding</keyword>
<dbReference type="InterPro" id="IPR000847">
    <property type="entry name" value="LysR_HTH_N"/>
</dbReference>
<dbReference type="SUPFAM" id="SSF53850">
    <property type="entry name" value="Periplasmic binding protein-like II"/>
    <property type="match status" value="1"/>
</dbReference>
<dbReference type="Pfam" id="PF03466">
    <property type="entry name" value="LysR_substrate"/>
    <property type="match status" value="1"/>
</dbReference>
<evidence type="ECO:0000313" key="7">
    <source>
        <dbReference type="Proteomes" id="UP000766698"/>
    </source>
</evidence>
<dbReference type="Pfam" id="PF00126">
    <property type="entry name" value="HTH_1"/>
    <property type="match status" value="1"/>
</dbReference>
<accession>A0ABR6EE79</accession>